<proteinExistence type="predicted"/>
<dbReference type="EMBL" id="KZ824542">
    <property type="protein sequence ID" value="RAK91202.1"/>
    <property type="molecule type" value="Genomic_DNA"/>
</dbReference>
<protein>
    <submittedName>
        <fullName evidence="1">Uncharacterized protein</fullName>
    </submittedName>
</protein>
<dbReference type="Proteomes" id="UP000249748">
    <property type="component" value="Unassembled WGS sequence"/>
</dbReference>
<reference evidence="1" key="1">
    <citation type="submission" date="2018-02" db="EMBL/GenBank/DDBJ databases">
        <title>The genomes of Aspergillus section Nigri reveals drivers in fungal speciation.</title>
        <authorList>
            <consortium name="DOE Joint Genome Institute"/>
            <person name="Vesth T.C."/>
            <person name="Nybo J."/>
            <person name="Theobald S."/>
            <person name="Brandl J."/>
            <person name="Frisvad J.C."/>
            <person name="Nielsen K.F."/>
            <person name="Lyhne E.K."/>
            <person name="Kogle M.E."/>
            <person name="Kuo A."/>
            <person name="Riley R."/>
            <person name="Clum A."/>
            <person name="Nolan M."/>
            <person name="Lipzen A."/>
            <person name="Salamov A."/>
            <person name="Henrissat B."/>
            <person name="Wiebenga A."/>
            <person name="De vries R.P."/>
            <person name="Grigoriev I.V."/>
            <person name="Mortensen U.H."/>
            <person name="Andersen M.R."/>
            <person name="Baker S.E."/>
        </authorList>
    </citation>
    <scope>NUCLEOTIDE SEQUENCE</scope>
    <source>
        <strain evidence="1">CBS 115574</strain>
    </source>
</reference>
<name>A0ACD1IN71_9EURO</name>
<gene>
    <name evidence="1" type="ORF">BO79DRAFT_79804</name>
</gene>
<evidence type="ECO:0000313" key="1">
    <source>
        <dbReference type="EMBL" id="RAK91202.1"/>
    </source>
</evidence>
<keyword evidence="2" id="KW-1185">Reference proteome</keyword>
<organism evidence="1 2">
    <name type="scientific">Aspergillus costaricaensis CBS 115574</name>
    <dbReference type="NCBI Taxonomy" id="1448317"/>
    <lineage>
        <taxon>Eukaryota</taxon>
        <taxon>Fungi</taxon>
        <taxon>Dikarya</taxon>
        <taxon>Ascomycota</taxon>
        <taxon>Pezizomycotina</taxon>
        <taxon>Eurotiomycetes</taxon>
        <taxon>Eurotiomycetidae</taxon>
        <taxon>Eurotiales</taxon>
        <taxon>Aspergillaceae</taxon>
        <taxon>Aspergillus</taxon>
        <taxon>Aspergillus subgen. Circumdati</taxon>
    </lineage>
</organism>
<evidence type="ECO:0000313" key="2">
    <source>
        <dbReference type="Proteomes" id="UP000249748"/>
    </source>
</evidence>
<accession>A0ACD1IN71</accession>
<sequence>MTPAYDYPWRGKIDSGPHGSQPWLSLPTDMTALPGLVCLPTCLSHPPLLLSITDTRRLAICSARIVIGLQRLHLNFAGPACRARQTPRFPASPNERAKWTKVDAASRERKQRKQRENQPRDAATIIRTLCGSMALGLYPLSQSRPLRSSFSSLLLLLPSPLPSPSNVIQIAQGLSYNRHKRKHNLLLGMFRPAPGGPHP</sequence>